<dbReference type="CDD" id="cd15904">
    <property type="entry name" value="TSPO_MBR"/>
    <property type="match status" value="1"/>
</dbReference>
<keyword evidence="5 6" id="KW-0472">Membrane</keyword>
<dbReference type="PIRSF" id="PIRSF005859">
    <property type="entry name" value="PBR"/>
    <property type="match status" value="1"/>
</dbReference>
<proteinExistence type="inferred from homology"/>
<dbReference type="FunFam" id="1.20.1260.100:FF:000001">
    <property type="entry name" value="translocator protein 2"/>
    <property type="match status" value="1"/>
</dbReference>
<reference evidence="8" key="1">
    <citation type="submission" date="2016-10" db="EMBL/GenBank/DDBJ databases">
        <title>Frankia sp. NRRL B-16386 Genome sequencing.</title>
        <authorList>
            <person name="Ghodhbane-Gtari F."/>
            <person name="Swanson E."/>
            <person name="Gueddou A."/>
            <person name="Hezbri K."/>
            <person name="Ktari K."/>
            <person name="Nouioui I."/>
            <person name="Morris K."/>
            <person name="Simpson S."/>
            <person name="Abebe-Akele F."/>
            <person name="Thomas K."/>
            <person name="Gtari M."/>
            <person name="Tisa L.S."/>
        </authorList>
    </citation>
    <scope>NUCLEOTIDE SEQUENCE [LARGE SCALE GENOMIC DNA]</scope>
    <source>
        <strain evidence="8">NRRL B-16386</strain>
    </source>
</reference>
<dbReference type="Gene3D" id="1.20.1260.100">
    <property type="entry name" value="TspO/MBR protein"/>
    <property type="match status" value="1"/>
</dbReference>
<protein>
    <submittedName>
        <fullName evidence="7">TspO protein</fullName>
    </submittedName>
</protein>
<evidence type="ECO:0000313" key="8">
    <source>
        <dbReference type="Proteomes" id="UP000188929"/>
    </source>
</evidence>
<organism evidence="7 8">
    <name type="scientific">Pseudofrankia asymbiotica</name>
    <dbReference type="NCBI Taxonomy" id="1834516"/>
    <lineage>
        <taxon>Bacteria</taxon>
        <taxon>Bacillati</taxon>
        <taxon>Actinomycetota</taxon>
        <taxon>Actinomycetes</taxon>
        <taxon>Frankiales</taxon>
        <taxon>Frankiaceae</taxon>
        <taxon>Pseudofrankia</taxon>
    </lineage>
</organism>
<evidence type="ECO:0000256" key="4">
    <source>
        <dbReference type="ARBA" id="ARBA00022989"/>
    </source>
</evidence>
<evidence type="ECO:0000256" key="6">
    <source>
        <dbReference type="SAM" id="Phobius"/>
    </source>
</evidence>
<accession>A0A1V2IGZ0</accession>
<dbReference type="STRING" id="1834516.BL253_05430"/>
<evidence type="ECO:0000256" key="2">
    <source>
        <dbReference type="ARBA" id="ARBA00007524"/>
    </source>
</evidence>
<dbReference type="GO" id="GO:0033013">
    <property type="term" value="P:tetrapyrrole metabolic process"/>
    <property type="evidence" value="ECO:0007669"/>
    <property type="project" value="UniProtKB-ARBA"/>
</dbReference>
<evidence type="ECO:0000256" key="5">
    <source>
        <dbReference type="ARBA" id="ARBA00023136"/>
    </source>
</evidence>
<dbReference type="Pfam" id="PF03073">
    <property type="entry name" value="TspO_MBR"/>
    <property type="match status" value="1"/>
</dbReference>
<dbReference type="AlphaFoldDB" id="A0A1V2IGZ0"/>
<dbReference type="InterPro" id="IPR038330">
    <property type="entry name" value="TspO/MBR-related_sf"/>
</dbReference>
<feature type="transmembrane region" description="Helical" evidence="6">
    <location>
        <begin position="133"/>
        <end position="153"/>
    </location>
</feature>
<sequence>MNGLTFARTSLATAGAAALGAAATSPDSAWYRALDKPAWQPPPAAFPAVWTPLYASIAFAAARALDASSGDQRRRRRLLRVFAVDLALNAGWTPLFFRARRPRWALAEIAALDAANAALLARAWRADRLAGAALLPYLAWTGFATALNAAIAARNPAR</sequence>
<keyword evidence="3 6" id="KW-0812">Transmembrane</keyword>
<keyword evidence="8" id="KW-1185">Reference proteome</keyword>
<evidence type="ECO:0000256" key="3">
    <source>
        <dbReference type="ARBA" id="ARBA00022692"/>
    </source>
</evidence>
<dbReference type="PANTHER" id="PTHR10057">
    <property type="entry name" value="PERIPHERAL-TYPE BENZODIAZEPINE RECEPTOR"/>
    <property type="match status" value="1"/>
</dbReference>
<dbReference type="Proteomes" id="UP000188929">
    <property type="component" value="Unassembled WGS sequence"/>
</dbReference>
<keyword evidence="4 6" id="KW-1133">Transmembrane helix</keyword>
<gene>
    <name evidence="7" type="ORF">BL253_05430</name>
</gene>
<dbReference type="EMBL" id="MOMC01000010">
    <property type="protein sequence ID" value="ONH32462.1"/>
    <property type="molecule type" value="Genomic_DNA"/>
</dbReference>
<evidence type="ECO:0000313" key="7">
    <source>
        <dbReference type="EMBL" id="ONH32462.1"/>
    </source>
</evidence>
<dbReference type="InterPro" id="IPR004307">
    <property type="entry name" value="TspO_MBR"/>
</dbReference>
<dbReference type="RefSeq" id="WP_076814123.1">
    <property type="nucleotide sequence ID" value="NZ_MOMC01000010.1"/>
</dbReference>
<comment type="subcellular location">
    <subcellularLocation>
        <location evidence="1">Membrane</location>
        <topology evidence="1">Multi-pass membrane protein</topology>
    </subcellularLocation>
</comment>
<feature type="transmembrane region" description="Helical" evidence="6">
    <location>
        <begin position="77"/>
        <end position="97"/>
    </location>
</feature>
<dbReference type="PANTHER" id="PTHR10057:SF0">
    <property type="entry name" value="TRANSLOCATOR PROTEIN"/>
    <property type="match status" value="1"/>
</dbReference>
<name>A0A1V2IGZ0_9ACTN</name>
<evidence type="ECO:0000256" key="1">
    <source>
        <dbReference type="ARBA" id="ARBA00004141"/>
    </source>
</evidence>
<feature type="transmembrane region" description="Helical" evidence="6">
    <location>
        <begin position="44"/>
        <end position="65"/>
    </location>
</feature>
<dbReference type="GO" id="GO:0016020">
    <property type="term" value="C:membrane"/>
    <property type="evidence" value="ECO:0007669"/>
    <property type="project" value="UniProtKB-SubCell"/>
</dbReference>
<comment type="caution">
    <text evidence="7">The sequence shown here is derived from an EMBL/GenBank/DDBJ whole genome shotgun (WGS) entry which is preliminary data.</text>
</comment>
<comment type="similarity">
    <text evidence="2">Belongs to the TspO/BZRP family.</text>
</comment>